<protein>
    <submittedName>
        <fullName evidence="6">LysR family transcriptional regulator</fullName>
    </submittedName>
</protein>
<evidence type="ECO:0000256" key="1">
    <source>
        <dbReference type="ARBA" id="ARBA00009437"/>
    </source>
</evidence>
<keyword evidence="4" id="KW-0804">Transcription</keyword>
<evidence type="ECO:0000256" key="3">
    <source>
        <dbReference type="ARBA" id="ARBA00023125"/>
    </source>
</evidence>
<evidence type="ECO:0000313" key="7">
    <source>
        <dbReference type="Proteomes" id="UP000524893"/>
    </source>
</evidence>
<evidence type="ECO:0000256" key="4">
    <source>
        <dbReference type="ARBA" id="ARBA00023163"/>
    </source>
</evidence>
<dbReference type="CDD" id="cd05466">
    <property type="entry name" value="PBP2_LTTR_substrate"/>
    <property type="match status" value="1"/>
</dbReference>
<dbReference type="Pfam" id="PF03466">
    <property type="entry name" value="LysR_substrate"/>
    <property type="match status" value="1"/>
</dbReference>
<dbReference type="GO" id="GO:0005829">
    <property type="term" value="C:cytosol"/>
    <property type="evidence" value="ECO:0007669"/>
    <property type="project" value="TreeGrafter"/>
</dbReference>
<dbReference type="Proteomes" id="UP000524893">
    <property type="component" value="Unassembled WGS sequence"/>
</dbReference>
<dbReference type="PROSITE" id="PS50931">
    <property type="entry name" value="HTH_LYSR"/>
    <property type="match status" value="1"/>
</dbReference>
<dbReference type="PRINTS" id="PR00039">
    <property type="entry name" value="HTHLYSR"/>
</dbReference>
<evidence type="ECO:0000256" key="2">
    <source>
        <dbReference type="ARBA" id="ARBA00023015"/>
    </source>
</evidence>
<feature type="domain" description="HTH lysR-type" evidence="5">
    <location>
        <begin position="1"/>
        <end position="58"/>
    </location>
</feature>
<reference evidence="6 7" key="1">
    <citation type="journal article" date="2020" name="Access Microbiol">
        <title>Isolation and genome sequencing of Staphylococcus schleiferi subspecies coagulans from Antarctic seals.</title>
        <authorList>
            <person name="Foster G."/>
            <person name="Robb A."/>
            <person name="Paterson G.K."/>
        </authorList>
    </citation>
    <scope>NUCLEOTIDE SEQUENCE [LARGE SCALE GENOMIC DNA]</scope>
    <source>
        <strain evidence="6 7">M615/02/4</strain>
    </source>
</reference>
<dbReference type="InterPro" id="IPR000847">
    <property type="entry name" value="LysR_HTH_N"/>
</dbReference>
<dbReference type="Gene3D" id="3.40.190.290">
    <property type="match status" value="1"/>
</dbReference>
<dbReference type="GO" id="GO:0003677">
    <property type="term" value="F:DNA binding"/>
    <property type="evidence" value="ECO:0007669"/>
    <property type="project" value="UniProtKB-KW"/>
</dbReference>
<accession>A0A9X0TMH2</accession>
<comment type="similarity">
    <text evidence="1">Belongs to the LysR transcriptional regulatory family.</text>
</comment>
<evidence type="ECO:0000313" key="6">
    <source>
        <dbReference type="EMBL" id="MBA8776274.1"/>
    </source>
</evidence>
<dbReference type="FunFam" id="1.10.10.10:FF:000001">
    <property type="entry name" value="LysR family transcriptional regulator"/>
    <property type="match status" value="1"/>
</dbReference>
<gene>
    <name evidence="6" type="ORF">HR081_04995</name>
</gene>
<dbReference type="Gene3D" id="1.10.10.10">
    <property type="entry name" value="Winged helix-like DNA-binding domain superfamily/Winged helix DNA-binding domain"/>
    <property type="match status" value="1"/>
</dbReference>
<comment type="caution">
    <text evidence="6">The sequence shown here is derived from an EMBL/GenBank/DDBJ whole genome shotgun (WGS) entry which is preliminary data.</text>
</comment>
<name>A0A9X0TMH2_9STAP</name>
<dbReference type="SUPFAM" id="SSF53850">
    <property type="entry name" value="Periplasmic binding protein-like II"/>
    <property type="match status" value="1"/>
</dbReference>
<dbReference type="InterPro" id="IPR005119">
    <property type="entry name" value="LysR_subst-bd"/>
</dbReference>
<dbReference type="InterPro" id="IPR036390">
    <property type="entry name" value="WH_DNA-bd_sf"/>
</dbReference>
<dbReference type="InterPro" id="IPR050950">
    <property type="entry name" value="HTH-type_LysR_regulators"/>
</dbReference>
<dbReference type="InterPro" id="IPR036388">
    <property type="entry name" value="WH-like_DNA-bd_sf"/>
</dbReference>
<dbReference type="AlphaFoldDB" id="A0A9X0TMH2"/>
<keyword evidence="3" id="KW-0238">DNA-binding</keyword>
<dbReference type="PANTHER" id="PTHR30419">
    <property type="entry name" value="HTH-TYPE TRANSCRIPTIONAL REGULATOR YBHD"/>
    <property type="match status" value="1"/>
</dbReference>
<sequence length="301" mass="35339">MKIVQLEYFIEVVNQNSFTKAAHILHISQPSLTATIKKMENDLGYPLLKRTTKSISITEKGIQFYNEAIELVKHYHQTIEKMYDLKMSQTPKIKMAIIESAAHWVANVIRQHQTIHPEQHYQINEILDPHVLTQKLINFDIHIGLSNDEIRHDDIISLPLYKEDYVVLAPKDAFTHQKSISIKKLPLIVPNKKYQVRKHIDDYFTRLEERPNIIMEVDRFEAATNFVHQDMGYAVIPRMYYQSYSTNDLRAIRIRPSIERTIYLNYLKKRQYSPHILNLGSLVVNTGIWDNTKDISHAYIV</sequence>
<keyword evidence="2" id="KW-0805">Transcription regulation</keyword>
<dbReference type="GO" id="GO:0003700">
    <property type="term" value="F:DNA-binding transcription factor activity"/>
    <property type="evidence" value="ECO:0007669"/>
    <property type="project" value="InterPro"/>
</dbReference>
<organism evidence="6 7">
    <name type="scientific">Staphylococcus coagulans</name>
    <dbReference type="NCBI Taxonomy" id="74706"/>
    <lineage>
        <taxon>Bacteria</taxon>
        <taxon>Bacillati</taxon>
        <taxon>Bacillota</taxon>
        <taxon>Bacilli</taxon>
        <taxon>Bacillales</taxon>
        <taxon>Staphylococcaceae</taxon>
        <taxon>Staphylococcus</taxon>
    </lineage>
</organism>
<proteinExistence type="inferred from homology"/>
<dbReference type="Pfam" id="PF00126">
    <property type="entry name" value="HTH_1"/>
    <property type="match status" value="1"/>
</dbReference>
<dbReference type="SUPFAM" id="SSF46785">
    <property type="entry name" value="Winged helix' DNA-binding domain"/>
    <property type="match status" value="1"/>
</dbReference>
<evidence type="ECO:0000259" key="5">
    <source>
        <dbReference type="PROSITE" id="PS50931"/>
    </source>
</evidence>
<dbReference type="EMBL" id="JABTCN010000010">
    <property type="protein sequence ID" value="MBA8776274.1"/>
    <property type="molecule type" value="Genomic_DNA"/>
</dbReference>